<evidence type="ECO:0000256" key="1">
    <source>
        <dbReference type="ARBA" id="ARBA00022801"/>
    </source>
</evidence>
<dbReference type="GO" id="GO:0016811">
    <property type="term" value="F:hydrolase activity, acting on carbon-nitrogen (but not peptide) bonds, in linear amides"/>
    <property type="evidence" value="ECO:0007669"/>
    <property type="project" value="InterPro"/>
</dbReference>
<keyword evidence="1" id="KW-0378">Hydrolase</keyword>
<evidence type="ECO:0000313" key="3">
    <source>
        <dbReference type="EMBL" id="KAG0142943.1"/>
    </source>
</evidence>
<keyword evidence="4" id="KW-1185">Reference proteome</keyword>
<dbReference type="AlphaFoldDB" id="A0A9P6T9V0"/>
<evidence type="ECO:0000259" key="2">
    <source>
        <dbReference type="PROSITE" id="PS50263"/>
    </source>
</evidence>
<sequence>MVFLPEASDFIGPPSSYPSLTTTLEESVFVKGIRSAAKTNDCWVSVGVHEKSEDPQRCYNTAIIISNQGEIQQAYRKLHLFDIDLDRDTISNESKFISPGQDFKIPLSTPVGKVGQLICYDIRFPEVGIMHRQHGAEVLIYPSAFMPKTGEAHWEILLRARAIENQCFVFGAAQVGSHSENPPRHSWGHAMIVDPWGTVIARVPGRDSSKAVSGAKAELEKDESTTSFALADIDLKVMHELRSSMPVLAHRRNDVYPKLD</sequence>
<dbReference type="PANTHER" id="PTHR23088">
    <property type="entry name" value="NITRILASE-RELATED"/>
    <property type="match status" value="1"/>
</dbReference>
<reference evidence="3" key="1">
    <citation type="submission" date="2013-11" db="EMBL/GenBank/DDBJ databases">
        <title>Genome sequence of the fusiform rust pathogen reveals effectors for host alternation and coevolution with pine.</title>
        <authorList>
            <consortium name="DOE Joint Genome Institute"/>
            <person name="Smith K."/>
            <person name="Pendleton A."/>
            <person name="Kubisiak T."/>
            <person name="Anderson C."/>
            <person name="Salamov A."/>
            <person name="Aerts A."/>
            <person name="Riley R."/>
            <person name="Clum A."/>
            <person name="Lindquist E."/>
            <person name="Ence D."/>
            <person name="Campbell M."/>
            <person name="Kronenberg Z."/>
            <person name="Feau N."/>
            <person name="Dhillon B."/>
            <person name="Hamelin R."/>
            <person name="Burleigh J."/>
            <person name="Smith J."/>
            <person name="Yandell M."/>
            <person name="Nelson C."/>
            <person name="Grigoriev I."/>
            <person name="Davis J."/>
        </authorList>
    </citation>
    <scope>NUCLEOTIDE SEQUENCE</scope>
    <source>
        <strain evidence="3">G11</strain>
    </source>
</reference>
<dbReference type="SUPFAM" id="SSF56317">
    <property type="entry name" value="Carbon-nitrogen hydrolase"/>
    <property type="match status" value="1"/>
</dbReference>
<accession>A0A9P6T9V0</accession>
<dbReference type="InterPro" id="IPR045254">
    <property type="entry name" value="Nit1/2_C-N_Hydrolase"/>
</dbReference>
<dbReference type="InterPro" id="IPR036526">
    <property type="entry name" value="C-N_Hydrolase_sf"/>
</dbReference>
<dbReference type="Gene3D" id="3.60.110.10">
    <property type="entry name" value="Carbon-nitrogen hydrolase"/>
    <property type="match status" value="1"/>
</dbReference>
<protein>
    <recommendedName>
        <fullName evidence="2">CN hydrolase domain-containing protein</fullName>
    </recommendedName>
</protein>
<dbReference type="InterPro" id="IPR001110">
    <property type="entry name" value="UPF0012_CS"/>
</dbReference>
<organism evidence="3 4">
    <name type="scientific">Cronartium quercuum f. sp. fusiforme G11</name>
    <dbReference type="NCBI Taxonomy" id="708437"/>
    <lineage>
        <taxon>Eukaryota</taxon>
        <taxon>Fungi</taxon>
        <taxon>Dikarya</taxon>
        <taxon>Basidiomycota</taxon>
        <taxon>Pucciniomycotina</taxon>
        <taxon>Pucciniomycetes</taxon>
        <taxon>Pucciniales</taxon>
        <taxon>Coleosporiaceae</taxon>
        <taxon>Cronartium</taxon>
    </lineage>
</organism>
<dbReference type="PANTHER" id="PTHR23088:SF27">
    <property type="entry name" value="DEAMINATED GLUTATHIONE AMIDASE"/>
    <property type="match status" value="1"/>
</dbReference>
<dbReference type="EMBL" id="MU167333">
    <property type="protein sequence ID" value="KAG0142943.1"/>
    <property type="molecule type" value="Genomic_DNA"/>
</dbReference>
<proteinExistence type="predicted"/>
<dbReference type="Pfam" id="PF00795">
    <property type="entry name" value="CN_hydrolase"/>
    <property type="match status" value="1"/>
</dbReference>
<dbReference type="PROSITE" id="PS01227">
    <property type="entry name" value="UPF0012"/>
    <property type="match status" value="1"/>
</dbReference>
<dbReference type="CDD" id="cd07572">
    <property type="entry name" value="nit"/>
    <property type="match status" value="1"/>
</dbReference>
<gene>
    <name evidence="3" type="ORF">CROQUDRAFT_49555</name>
</gene>
<dbReference type="PROSITE" id="PS50263">
    <property type="entry name" value="CN_HYDROLASE"/>
    <property type="match status" value="1"/>
</dbReference>
<comment type="caution">
    <text evidence="3">The sequence shown here is derived from an EMBL/GenBank/DDBJ whole genome shotgun (WGS) entry which is preliminary data.</text>
</comment>
<dbReference type="Proteomes" id="UP000886653">
    <property type="component" value="Unassembled WGS sequence"/>
</dbReference>
<dbReference type="OrthoDB" id="10250282at2759"/>
<dbReference type="InterPro" id="IPR003010">
    <property type="entry name" value="C-N_Hydrolase"/>
</dbReference>
<evidence type="ECO:0000313" key="4">
    <source>
        <dbReference type="Proteomes" id="UP000886653"/>
    </source>
</evidence>
<feature type="domain" description="CN hydrolase" evidence="2">
    <location>
        <begin position="1"/>
        <end position="221"/>
    </location>
</feature>
<name>A0A9P6T9V0_9BASI</name>